<evidence type="ECO:0000256" key="4">
    <source>
        <dbReference type="RuleBase" id="RU367022"/>
    </source>
</evidence>
<dbReference type="RefSeq" id="XP_002545214.1">
    <property type="nucleotide sequence ID" value="XM_002545168.1"/>
</dbReference>
<evidence type="ECO:0000313" key="6">
    <source>
        <dbReference type="Proteomes" id="UP000002058"/>
    </source>
</evidence>
<keyword evidence="4" id="KW-0406">Ion transport</keyword>
<keyword evidence="3 4" id="KW-0472">Membrane</keyword>
<keyword evidence="4" id="KW-0187">Copper transport</keyword>
<dbReference type="Proteomes" id="UP000002058">
    <property type="component" value="Unassembled WGS sequence"/>
</dbReference>
<keyword evidence="6" id="KW-1185">Reference proteome</keyword>
<comment type="subcellular location">
    <subcellularLocation>
        <location evidence="4">Membrane</location>
        <topology evidence="4">Multi-pass membrane protein</topology>
    </subcellularLocation>
</comment>
<dbReference type="GO" id="GO:0016020">
    <property type="term" value="C:membrane"/>
    <property type="evidence" value="ECO:0007669"/>
    <property type="project" value="UniProtKB-SubCell"/>
</dbReference>
<organism evidence="5 6">
    <name type="scientific">Uncinocarpus reesii (strain UAMH 1704)</name>
    <dbReference type="NCBI Taxonomy" id="336963"/>
    <lineage>
        <taxon>Eukaryota</taxon>
        <taxon>Fungi</taxon>
        <taxon>Dikarya</taxon>
        <taxon>Ascomycota</taxon>
        <taxon>Pezizomycotina</taxon>
        <taxon>Eurotiomycetes</taxon>
        <taxon>Eurotiomycetidae</taxon>
        <taxon>Onygenales</taxon>
        <taxon>Onygenaceae</taxon>
        <taxon>Uncinocarpus</taxon>
    </lineage>
</organism>
<dbReference type="HOGENOM" id="CLU_1972107_0_0_1"/>
<reference evidence="6" key="1">
    <citation type="journal article" date="2009" name="Genome Res.">
        <title>Comparative genomic analyses of the human fungal pathogens Coccidioides and their relatives.</title>
        <authorList>
            <person name="Sharpton T.J."/>
            <person name="Stajich J.E."/>
            <person name="Rounsley S.D."/>
            <person name="Gardner M.J."/>
            <person name="Wortman J.R."/>
            <person name="Jordar V.S."/>
            <person name="Maiti R."/>
            <person name="Kodira C.D."/>
            <person name="Neafsey D.E."/>
            <person name="Zeng Q."/>
            <person name="Hung C.-Y."/>
            <person name="McMahan C."/>
            <person name="Muszewska A."/>
            <person name="Grynberg M."/>
            <person name="Mandel M.A."/>
            <person name="Kellner E.M."/>
            <person name="Barker B.M."/>
            <person name="Galgiani J.N."/>
            <person name="Orbach M.J."/>
            <person name="Kirkland T.N."/>
            <person name="Cole G.T."/>
            <person name="Henn M.R."/>
            <person name="Birren B.W."/>
            <person name="Taylor J.W."/>
        </authorList>
    </citation>
    <scope>NUCLEOTIDE SEQUENCE [LARGE SCALE GENOMIC DNA]</scope>
    <source>
        <strain evidence="6">UAMH 1704</strain>
    </source>
</reference>
<dbReference type="VEuPathDB" id="FungiDB:UREG_04731"/>
<name>C4JQR4_UNCRE</name>
<dbReference type="eggNOG" id="KOG3386">
    <property type="taxonomic scope" value="Eukaryota"/>
</dbReference>
<dbReference type="GO" id="GO:0005375">
    <property type="term" value="F:copper ion transmembrane transporter activity"/>
    <property type="evidence" value="ECO:0007669"/>
    <property type="project" value="UniProtKB-UniRule"/>
</dbReference>
<accession>C4JQR4</accession>
<protein>
    <recommendedName>
        <fullName evidence="4">Copper transport protein</fullName>
    </recommendedName>
</protein>
<dbReference type="KEGG" id="ure:UREG_04731"/>
<dbReference type="GeneID" id="8441367"/>
<dbReference type="InParanoid" id="C4JQR4"/>
<dbReference type="InterPro" id="IPR007274">
    <property type="entry name" value="Cop_transporter"/>
</dbReference>
<evidence type="ECO:0000256" key="1">
    <source>
        <dbReference type="ARBA" id="ARBA00022692"/>
    </source>
</evidence>
<dbReference type="STRING" id="336963.C4JQR4"/>
<dbReference type="EMBL" id="CH476616">
    <property type="protein sequence ID" value="EEP79885.1"/>
    <property type="molecule type" value="Genomic_DNA"/>
</dbReference>
<sequence length="127" mass="14298">MTDPSPDIIPDVMELEYHRFLYVQSEAVEENVLISLPLGFIADTWKITSKGMFAGSCVGVVLLVMALEFLRRLGHEYDRYLAGQPTLFSRKIPTVQSPAPKDLASTDRDITPTANFVSRRRRLTLAL</sequence>
<keyword evidence="4" id="KW-0813">Transport</keyword>
<keyword evidence="4" id="KW-0186">Copper</keyword>
<keyword evidence="2 4" id="KW-1133">Transmembrane helix</keyword>
<keyword evidence="1 4" id="KW-0812">Transmembrane</keyword>
<dbReference type="Pfam" id="PF04145">
    <property type="entry name" value="Ctr"/>
    <property type="match status" value="1"/>
</dbReference>
<gene>
    <name evidence="5" type="ORF">UREG_04731</name>
</gene>
<proteinExistence type="inferred from homology"/>
<feature type="transmembrane region" description="Helical" evidence="4">
    <location>
        <begin position="52"/>
        <end position="70"/>
    </location>
</feature>
<dbReference type="OrthoDB" id="161814at2759"/>
<evidence type="ECO:0000313" key="5">
    <source>
        <dbReference type="EMBL" id="EEP79885.1"/>
    </source>
</evidence>
<comment type="similarity">
    <text evidence="4">Belongs to the copper transporter (Ctr) (TC 1.A.56) family. SLC31A subfamily.</text>
</comment>
<evidence type="ECO:0000256" key="2">
    <source>
        <dbReference type="ARBA" id="ARBA00022989"/>
    </source>
</evidence>
<dbReference type="AlphaFoldDB" id="C4JQR4"/>
<evidence type="ECO:0000256" key="3">
    <source>
        <dbReference type="ARBA" id="ARBA00023136"/>
    </source>
</evidence>